<reference evidence="2 3" key="1">
    <citation type="journal article" date="2012" name="J. Bacteriol.">
        <title>Draft Genome Sequence of Mesorhizobium alhagi CCNWXJ12-2T, a Novel Salt-Resistant Species Isolated from the Desert of Northwestern China.</title>
        <authorList>
            <person name="Zhou M."/>
            <person name="Chen W."/>
            <person name="Chen H."/>
            <person name="Wei G."/>
        </authorList>
    </citation>
    <scope>NUCLEOTIDE SEQUENCE [LARGE SCALE GENOMIC DNA]</scope>
    <source>
        <strain evidence="2 3">CCNWXJ12-2</strain>
    </source>
</reference>
<gene>
    <name evidence="2" type="ORF">MAXJ12_21529</name>
</gene>
<evidence type="ECO:0000313" key="2">
    <source>
        <dbReference type="EMBL" id="EHK55102.1"/>
    </source>
</evidence>
<dbReference type="PATRIC" id="fig|1107882.3.peg.4201"/>
<sequence length="308" mass="34690">MSQPLRSTPVPELPRRISVYYSRSEGISDAGRHAGLLQNLPSDVAAVTEIVQGLAIHQYAASYYGVTVPEARKRESHLRPVEAILDEILALDGRPLAEARPPQKRIVGVCHHFALLLVAMLRAHGIPARYRSGFGSYFNAPYFEDHVVCEYWSAKKRRWALADPQFDEKWRAGAKIDHDVLDVPRDRYLIAADAWSQCRSGKADPSKFGIFAGEQRGFWFIAGDLVRDIAGLNKAEMLPWDCWGAMPQPNEQLSKDQFAFFDRIAELTRDPDAAFDDLLRAYEGDERLRVPKTVFNAVLQRPEAVEAA</sequence>
<dbReference type="InterPro" id="IPR038765">
    <property type="entry name" value="Papain-like_cys_pep_sf"/>
</dbReference>
<proteinExistence type="predicted"/>
<protein>
    <recommendedName>
        <fullName evidence="1">Transglutaminase-like domain-containing protein</fullName>
    </recommendedName>
</protein>
<accession>H0HVU8</accession>
<dbReference type="SMART" id="SM00460">
    <property type="entry name" value="TGc"/>
    <property type="match status" value="1"/>
</dbReference>
<dbReference type="Pfam" id="PF01841">
    <property type="entry name" value="Transglut_core"/>
    <property type="match status" value="1"/>
</dbReference>
<dbReference type="AlphaFoldDB" id="H0HVU8"/>
<dbReference type="Gene3D" id="3.10.620.30">
    <property type="match status" value="1"/>
</dbReference>
<dbReference type="EMBL" id="AHAM01000181">
    <property type="protein sequence ID" value="EHK55102.1"/>
    <property type="molecule type" value="Genomic_DNA"/>
</dbReference>
<dbReference type="SUPFAM" id="SSF54001">
    <property type="entry name" value="Cysteine proteinases"/>
    <property type="match status" value="1"/>
</dbReference>
<feature type="domain" description="Transglutaminase-like" evidence="1">
    <location>
        <begin position="102"/>
        <end position="166"/>
    </location>
</feature>
<dbReference type="OrthoDB" id="148799at2"/>
<name>H0HVU8_9HYPH</name>
<dbReference type="RefSeq" id="WP_008837905.1">
    <property type="nucleotide sequence ID" value="NZ_AHAM01000181.1"/>
</dbReference>
<dbReference type="InterPro" id="IPR002931">
    <property type="entry name" value="Transglutaminase-like"/>
</dbReference>
<evidence type="ECO:0000259" key="1">
    <source>
        <dbReference type="SMART" id="SM00460"/>
    </source>
</evidence>
<evidence type="ECO:0000313" key="3">
    <source>
        <dbReference type="Proteomes" id="UP000003250"/>
    </source>
</evidence>
<dbReference type="Proteomes" id="UP000003250">
    <property type="component" value="Unassembled WGS sequence"/>
</dbReference>
<keyword evidence="3" id="KW-1185">Reference proteome</keyword>
<organism evidence="2 3">
    <name type="scientific">Mesorhizobium alhagi CCNWXJ12-2</name>
    <dbReference type="NCBI Taxonomy" id="1107882"/>
    <lineage>
        <taxon>Bacteria</taxon>
        <taxon>Pseudomonadati</taxon>
        <taxon>Pseudomonadota</taxon>
        <taxon>Alphaproteobacteria</taxon>
        <taxon>Hyphomicrobiales</taxon>
        <taxon>Phyllobacteriaceae</taxon>
        <taxon>Allomesorhizobium</taxon>
    </lineage>
</organism>